<dbReference type="EMBL" id="ADBJ01000026">
    <property type="protein sequence ID" value="EFA81061.1"/>
    <property type="molecule type" value="Genomic_DNA"/>
</dbReference>
<dbReference type="Proteomes" id="UP000001396">
    <property type="component" value="Unassembled WGS sequence"/>
</dbReference>
<name>D3BBM8_HETP5</name>
<dbReference type="InParanoid" id="D3BBM8"/>
<evidence type="ECO:0000313" key="3">
    <source>
        <dbReference type="Proteomes" id="UP000001396"/>
    </source>
</evidence>
<dbReference type="RefSeq" id="XP_020433179.1">
    <property type="nucleotide sequence ID" value="XM_020576767.1"/>
</dbReference>
<dbReference type="GO" id="GO:0010961">
    <property type="term" value="P:intracellular magnesium ion homeostasis"/>
    <property type="evidence" value="ECO:0007669"/>
    <property type="project" value="TreeGrafter"/>
</dbReference>
<feature type="region of interest" description="Disordered" evidence="1">
    <location>
        <begin position="149"/>
        <end position="183"/>
    </location>
</feature>
<reference evidence="2 3" key="1">
    <citation type="journal article" date="2011" name="Genome Res.">
        <title>Phylogeny-wide analysis of social amoeba genomes highlights ancient origins for complex intercellular communication.</title>
        <authorList>
            <person name="Heidel A.J."/>
            <person name="Lawal H.M."/>
            <person name="Felder M."/>
            <person name="Schilde C."/>
            <person name="Helps N.R."/>
            <person name="Tunggal B."/>
            <person name="Rivero F."/>
            <person name="John U."/>
            <person name="Schleicher M."/>
            <person name="Eichinger L."/>
            <person name="Platzer M."/>
            <person name="Noegel A.A."/>
            <person name="Schaap P."/>
            <person name="Gloeckner G."/>
        </authorList>
    </citation>
    <scope>NUCLEOTIDE SEQUENCE [LARGE SCALE GENOMIC DNA]</scope>
    <source>
        <strain evidence="3">ATCC 26659 / Pp 5 / PN500</strain>
    </source>
</reference>
<dbReference type="STRING" id="670386.D3BBM8"/>
<dbReference type="Pfam" id="PF01544">
    <property type="entry name" value="CorA"/>
    <property type="match status" value="1"/>
</dbReference>
<evidence type="ECO:0000256" key="1">
    <source>
        <dbReference type="SAM" id="MobiDB-lite"/>
    </source>
</evidence>
<dbReference type="InterPro" id="IPR002523">
    <property type="entry name" value="MgTranspt_CorA/ZnTranspt_ZntB"/>
</dbReference>
<dbReference type="GO" id="GO:0015095">
    <property type="term" value="F:magnesium ion transmembrane transporter activity"/>
    <property type="evidence" value="ECO:0007669"/>
    <property type="project" value="TreeGrafter"/>
</dbReference>
<proteinExistence type="predicted"/>
<feature type="compositionally biased region" description="Basic and acidic residues" evidence="1">
    <location>
        <begin position="149"/>
        <end position="165"/>
    </location>
</feature>
<accession>D3BBM8</accession>
<dbReference type="Gene3D" id="3.30.460.20">
    <property type="entry name" value="CorA soluble domain-like"/>
    <property type="match status" value="1"/>
</dbReference>
<protein>
    <submittedName>
        <fullName evidence="2">Putative CorA family magnesium ion transporter</fullName>
    </submittedName>
</protein>
<evidence type="ECO:0000313" key="2">
    <source>
        <dbReference type="EMBL" id="EFA81061.1"/>
    </source>
</evidence>
<organism evidence="2 3">
    <name type="scientific">Heterostelium pallidum (strain ATCC 26659 / Pp 5 / PN500)</name>
    <name type="common">Cellular slime mold</name>
    <name type="synonym">Polysphondylium pallidum</name>
    <dbReference type="NCBI Taxonomy" id="670386"/>
    <lineage>
        <taxon>Eukaryota</taxon>
        <taxon>Amoebozoa</taxon>
        <taxon>Evosea</taxon>
        <taxon>Eumycetozoa</taxon>
        <taxon>Dictyostelia</taxon>
        <taxon>Acytosteliales</taxon>
        <taxon>Acytosteliaceae</taxon>
        <taxon>Heterostelium</taxon>
    </lineage>
</organism>
<gene>
    <name evidence="2" type="ORF">PPL_05897</name>
</gene>
<comment type="caution">
    <text evidence="2">The sequence shown here is derived from an EMBL/GenBank/DDBJ whole genome shotgun (WGS) entry which is preliminary data.</text>
</comment>
<dbReference type="PANTHER" id="PTHR21535">
    <property type="entry name" value="MAGNESIUM AND COBALT TRANSPORT PROTEIN/MITOCHONDRIAL IMPORT INNER MEMBRANE TRANSLOCASE SUBUNIT TIM8"/>
    <property type="match status" value="1"/>
</dbReference>
<dbReference type="PANTHER" id="PTHR21535:SF51">
    <property type="entry name" value="MANGANESE RESISTANCE PROTEIN MNR2"/>
    <property type="match status" value="1"/>
</dbReference>
<dbReference type="GO" id="GO:0016020">
    <property type="term" value="C:membrane"/>
    <property type="evidence" value="ECO:0007669"/>
    <property type="project" value="InterPro"/>
</dbReference>
<keyword evidence="3" id="KW-1185">Reference proteome</keyword>
<feature type="compositionally biased region" description="Polar residues" evidence="1">
    <location>
        <begin position="169"/>
        <end position="183"/>
    </location>
</feature>
<sequence length="183" mass="21065">MYFGYSSSQRNTSTFLVENESLLLSTGKHIVLTTSGQQKAVGYTYDQIREVLCDFKQQQQQAQQNEKDKISSDRLHQWIDFQGLDERELNDICNLVGIHYLTKKDIINQGTREKCEFFQNHIFIVVNEIHYEEGSNNLVSGYHKHSTACRREDHSEIHSALPEKRARSHGQTTAKADTLSEAT</sequence>
<dbReference type="GeneID" id="31361381"/>
<dbReference type="SUPFAM" id="SSF143865">
    <property type="entry name" value="CorA soluble domain-like"/>
    <property type="match status" value="1"/>
</dbReference>
<dbReference type="InterPro" id="IPR045861">
    <property type="entry name" value="CorA_cytoplasmic_dom"/>
</dbReference>
<dbReference type="AlphaFoldDB" id="D3BBM8"/>